<comment type="caution">
    <text evidence="8">The sequence shown here is derived from an EMBL/GenBank/DDBJ whole genome shotgun (WGS) entry which is preliminary data.</text>
</comment>
<keyword evidence="5" id="KW-0408">Iron</keyword>
<evidence type="ECO:0000256" key="1">
    <source>
        <dbReference type="ARBA" id="ARBA00010617"/>
    </source>
</evidence>
<dbReference type="EMBL" id="SZYD01000015">
    <property type="protein sequence ID" value="KAD3640253.1"/>
    <property type="molecule type" value="Genomic_DNA"/>
</dbReference>
<evidence type="ECO:0000313" key="9">
    <source>
        <dbReference type="Proteomes" id="UP000326396"/>
    </source>
</evidence>
<keyword evidence="6" id="KW-0503">Monooxygenase</keyword>
<name>A0A5N6MJB7_9ASTR</name>
<keyword evidence="2" id="KW-0349">Heme</keyword>
<sequence>MSPVMKIFLLAFLPLLLAFLLVKSYFSWPKHYKNVPPSPPKLPIIGNLHQLGSGVHRILHSMAKTYGPLIWLQLGSTPIVIVSSAEAAREIMKTHDIIFSNRPFTSVLDRIFYGSEDVVFSPYGEHWRKMKSICVLHLLSSKQVQLYRQVREDETAQIIRKIQEANGSVVNMTDLLVTLTNNLIARVASGKTYGFQHTVHRIAKATTRFSVGNYFPSFTWMDRLSGLLREADEIFKESDVLFEGVIEEHVNKKYFGIKGHDLVDILLEIQKDKSTGFELERYMIKAIILVTFI</sequence>
<evidence type="ECO:0000256" key="4">
    <source>
        <dbReference type="ARBA" id="ARBA00023002"/>
    </source>
</evidence>
<proteinExistence type="inferred from homology"/>
<dbReference type="Gene3D" id="1.10.630.10">
    <property type="entry name" value="Cytochrome P450"/>
    <property type="match status" value="1"/>
</dbReference>
<evidence type="ECO:0000256" key="7">
    <source>
        <dbReference type="SAM" id="SignalP"/>
    </source>
</evidence>
<dbReference type="InterPro" id="IPR036396">
    <property type="entry name" value="Cyt_P450_sf"/>
</dbReference>
<keyword evidence="4" id="KW-0560">Oxidoreductase</keyword>
<evidence type="ECO:0008006" key="10">
    <source>
        <dbReference type="Google" id="ProtNLM"/>
    </source>
</evidence>
<evidence type="ECO:0000313" key="8">
    <source>
        <dbReference type="EMBL" id="KAD3640253.1"/>
    </source>
</evidence>
<dbReference type="InterPro" id="IPR001128">
    <property type="entry name" value="Cyt_P450"/>
</dbReference>
<dbReference type="OrthoDB" id="2789670at2759"/>
<dbReference type="GO" id="GO:0020037">
    <property type="term" value="F:heme binding"/>
    <property type="evidence" value="ECO:0007669"/>
    <property type="project" value="InterPro"/>
</dbReference>
<dbReference type="Proteomes" id="UP000326396">
    <property type="component" value="Linkage Group LG5"/>
</dbReference>
<feature type="signal peptide" evidence="7">
    <location>
        <begin position="1"/>
        <end position="18"/>
    </location>
</feature>
<accession>A0A5N6MJB7</accession>
<dbReference type="SUPFAM" id="SSF48264">
    <property type="entry name" value="Cytochrome P450"/>
    <property type="match status" value="1"/>
</dbReference>
<keyword evidence="3" id="KW-0479">Metal-binding</keyword>
<dbReference type="GO" id="GO:0004497">
    <property type="term" value="F:monooxygenase activity"/>
    <property type="evidence" value="ECO:0007669"/>
    <property type="project" value="UniProtKB-KW"/>
</dbReference>
<gene>
    <name evidence="8" type="ORF">E3N88_29476</name>
</gene>
<dbReference type="PRINTS" id="PR00463">
    <property type="entry name" value="EP450I"/>
</dbReference>
<protein>
    <recommendedName>
        <fullName evidence="10">Cytochrome P450</fullName>
    </recommendedName>
</protein>
<evidence type="ECO:0000256" key="6">
    <source>
        <dbReference type="ARBA" id="ARBA00023033"/>
    </source>
</evidence>
<evidence type="ECO:0000256" key="2">
    <source>
        <dbReference type="ARBA" id="ARBA00022617"/>
    </source>
</evidence>
<dbReference type="InterPro" id="IPR002401">
    <property type="entry name" value="Cyt_P450_E_grp-I"/>
</dbReference>
<dbReference type="AlphaFoldDB" id="A0A5N6MJB7"/>
<comment type="similarity">
    <text evidence="1">Belongs to the cytochrome P450 family.</text>
</comment>
<reference evidence="8 9" key="1">
    <citation type="submission" date="2019-05" db="EMBL/GenBank/DDBJ databases">
        <title>Mikania micrantha, genome provides insights into the molecular mechanism of rapid growth.</title>
        <authorList>
            <person name="Liu B."/>
        </authorList>
    </citation>
    <scope>NUCLEOTIDE SEQUENCE [LARGE SCALE GENOMIC DNA]</scope>
    <source>
        <strain evidence="8">NLD-2019</strain>
        <tissue evidence="8">Leaf</tissue>
    </source>
</reference>
<feature type="chain" id="PRO_5024329455" description="Cytochrome P450" evidence="7">
    <location>
        <begin position="19"/>
        <end position="293"/>
    </location>
</feature>
<keyword evidence="9" id="KW-1185">Reference proteome</keyword>
<organism evidence="8 9">
    <name type="scientific">Mikania micrantha</name>
    <name type="common">bitter vine</name>
    <dbReference type="NCBI Taxonomy" id="192012"/>
    <lineage>
        <taxon>Eukaryota</taxon>
        <taxon>Viridiplantae</taxon>
        <taxon>Streptophyta</taxon>
        <taxon>Embryophyta</taxon>
        <taxon>Tracheophyta</taxon>
        <taxon>Spermatophyta</taxon>
        <taxon>Magnoliopsida</taxon>
        <taxon>eudicotyledons</taxon>
        <taxon>Gunneridae</taxon>
        <taxon>Pentapetalae</taxon>
        <taxon>asterids</taxon>
        <taxon>campanulids</taxon>
        <taxon>Asterales</taxon>
        <taxon>Asteraceae</taxon>
        <taxon>Asteroideae</taxon>
        <taxon>Heliantheae alliance</taxon>
        <taxon>Eupatorieae</taxon>
        <taxon>Mikania</taxon>
    </lineage>
</organism>
<evidence type="ECO:0000256" key="5">
    <source>
        <dbReference type="ARBA" id="ARBA00023004"/>
    </source>
</evidence>
<dbReference type="GO" id="GO:0005506">
    <property type="term" value="F:iron ion binding"/>
    <property type="evidence" value="ECO:0007669"/>
    <property type="project" value="InterPro"/>
</dbReference>
<evidence type="ECO:0000256" key="3">
    <source>
        <dbReference type="ARBA" id="ARBA00022723"/>
    </source>
</evidence>
<dbReference type="PANTHER" id="PTHR47955">
    <property type="entry name" value="CYTOCHROME P450 FAMILY 71 PROTEIN"/>
    <property type="match status" value="1"/>
</dbReference>
<dbReference type="Pfam" id="PF00067">
    <property type="entry name" value="p450"/>
    <property type="match status" value="1"/>
</dbReference>
<dbReference type="GO" id="GO:0016705">
    <property type="term" value="F:oxidoreductase activity, acting on paired donors, with incorporation or reduction of molecular oxygen"/>
    <property type="evidence" value="ECO:0007669"/>
    <property type="project" value="InterPro"/>
</dbReference>
<keyword evidence="7" id="KW-0732">Signal</keyword>
<dbReference type="GO" id="GO:0051762">
    <property type="term" value="P:sesquiterpene biosynthetic process"/>
    <property type="evidence" value="ECO:0007669"/>
    <property type="project" value="UniProtKB-ARBA"/>
</dbReference>
<dbReference type="PANTHER" id="PTHR47955:SF15">
    <property type="entry name" value="CYTOCHROME P450 71A2-LIKE"/>
    <property type="match status" value="1"/>
</dbReference>